<dbReference type="GeneID" id="30210323"/>
<protein>
    <submittedName>
        <fullName evidence="2">Uncharacterized protein</fullName>
    </submittedName>
</protein>
<keyword evidence="4" id="KW-1185">Reference proteome</keyword>
<dbReference type="AlphaFoldDB" id="A0A1B9G0A8"/>
<proteinExistence type="predicted"/>
<evidence type="ECO:0000313" key="4">
    <source>
        <dbReference type="Proteomes" id="UP000092730"/>
    </source>
</evidence>
<dbReference type="EMBL" id="KI894022">
    <property type="protein sequence ID" value="OCF24464.1"/>
    <property type="molecule type" value="Genomic_DNA"/>
</dbReference>
<evidence type="ECO:0000256" key="1">
    <source>
        <dbReference type="SAM" id="MobiDB-lite"/>
    </source>
</evidence>
<dbReference type="Proteomes" id="UP000092730">
    <property type="component" value="Chromosome 5"/>
</dbReference>
<dbReference type="KEGG" id="kbi:30210323"/>
<accession>A0A1B9G0A8</accession>
<sequence>MSFPNSHNTHSNRYPTSSGNDDPLGIRGVDNSFIRLGGGTSARGSTNFKRQFDMNDILAGGHFPPLVPKSGAARFLGETYGVPSGSKATSNSRASSKASATSKNTKPASGGAKGSDAIGDSKWRDPRDLNFPEGFQSVGTQGDRFYVDAHGRFILRELTDAEKATGTTRRGRETYGTKFGRGTIEIINRDYLSMGDRSGGISPDTPW</sequence>
<feature type="region of interest" description="Disordered" evidence="1">
    <location>
        <begin position="81"/>
        <end position="135"/>
    </location>
</feature>
<reference evidence="3" key="2">
    <citation type="submission" date="2013-07" db="EMBL/GenBank/DDBJ databases">
        <authorList>
            <consortium name="The Broad Institute Genome Sequencing Platform"/>
            <person name="Cuomo C."/>
            <person name="Litvintseva A."/>
            <person name="Chen Y."/>
            <person name="Heitman J."/>
            <person name="Sun S."/>
            <person name="Springer D."/>
            <person name="Dromer F."/>
            <person name="Young S.K."/>
            <person name="Zeng Q."/>
            <person name="Gargeya S."/>
            <person name="Fitzgerald M."/>
            <person name="Abouelleil A."/>
            <person name="Alvarado L."/>
            <person name="Berlin A.M."/>
            <person name="Chapman S.B."/>
            <person name="Dewar J."/>
            <person name="Goldberg J."/>
            <person name="Griggs A."/>
            <person name="Gujja S."/>
            <person name="Hansen M."/>
            <person name="Howarth C."/>
            <person name="Imamovic A."/>
            <person name="Larimer J."/>
            <person name="McCowan C."/>
            <person name="Murphy C."/>
            <person name="Pearson M."/>
            <person name="Priest M."/>
            <person name="Roberts A."/>
            <person name="Saif S."/>
            <person name="Shea T."/>
            <person name="Sykes S."/>
            <person name="Wortman J."/>
            <person name="Nusbaum C."/>
            <person name="Birren B."/>
        </authorList>
    </citation>
    <scope>NUCLEOTIDE SEQUENCE</scope>
    <source>
        <strain evidence="3">CBS 10118</strain>
    </source>
</reference>
<dbReference type="RefSeq" id="XP_019045534.1">
    <property type="nucleotide sequence ID" value="XM_019192537.1"/>
</dbReference>
<organism evidence="2">
    <name type="scientific">Kwoniella bestiolae CBS 10118</name>
    <dbReference type="NCBI Taxonomy" id="1296100"/>
    <lineage>
        <taxon>Eukaryota</taxon>
        <taxon>Fungi</taxon>
        <taxon>Dikarya</taxon>
        <taxon>Basidiomycota</taxon>
        <taxon>Agaricomycotina</taxon>
        <taxon>Tremellomycetes</taxon>
        <taxon>Tremellales</taxon>
        <taxon>Cryptococcaceae</taxon>
        <taxon>Kwoniella</taxon>
    </lineage>
</organism>
<evidence type="ECO:0000313" key="3">
    <source>
        <dbReference type="EMBL" id="WVW84775.1"/>
    </source>
</evidence>
<name>A0A1B9G0A8_9TREE</name>
<dbReference type="VEuPathDB" id="FungiDB:I302_05924"/>
<reference evidence="3" key="4">
    <citation type="submission" date="2024-02" db="EMBL/GenBank/DDBJ databases">
        <title>Comparative genomics of Cryptococcus and Kwoniella reveals pathogenesis evolution and contrasting modes of karyotype evolution via chromosome fusion or intercentromeric recombination.</title>
        <authorList>
            <person name="Coelho M.A."/>
            <person name="David-Palma M."/>
            <person name="Shea T."/>
            <person name="Bowers K."/>
            <person name="McGinley-Smith S."/>
            <person name="Mohammad A.W."/>
            <person name="Gnirke A."/>
            <person name="Yurkov A.M."/>
            <person name="Nowrousian M."/>
            <person name="Sun S."/>
            <person name="Cuomo C.A."/>
            <person name="Heitman J."/>
        </authorList>
    </citation>
    <scope>NUCLEOTIDE SEQUENCE</scope>
    <source>
        <strain evidence="3">CBS 10118</strain>
    </source>
</reference>
<feature type="compositionally biased region" description="Low complexity" evidence="1">
    <location>
        <begin position="84"/>
        <end position="109"/>
    </location>
</feature>
<reference evidence="2" key="1">
    <citation type="submission" date="2013-07" db="EMBL/GenBank/DDBJ databases">
        <title>The Genome Sequence of Cryptococcus bestiolae CBS10118.</title>
        <authorList>
            <consortium name="The Broad Institute Genome Sequencing Platform"/>
            <person name="Cuomo C."/>
            <person name="Litvintseva A."/>
            <person name="Chen Y."/>
            <person name="Heitman J."/>
            <person name="Sun S."/>
            <person name="Springer D."/>
            <person name="Dromer F."/>
            <person name="Young S.K."/>
            <person name="Zeng Q."/>
            <person name="Gargeya S."/>
            <person name="Fitzgerald M."/>
            <person name="Abouelleil A."/>
            <person name="Alvarado L."/>
            <person name="Berlin A.M."/>
            <person name="Chapman S.B."/>
            <person name="Dewar J."/>
            <person name="Goldberg J."/>
            <person name="Griggs A."/>
            <person name="Gujja S."/>
            <person name="Hansen M."/>
            <person name="Howarth C."/>
            <person name="Imamovic A."/>
            <person name="Larimer J."/>
            <person name="McCowan C."/>
            <person name="Murphy C."/>
            <person name="Pearson M."/>
            <person name="Priest M."/>
            <person name="Roberts A."/>
            <person name="Saif S."/>
            <person name="Shea T."/>
            <person name="Sykes S."/>
            <person name="Wortman J."/>
            <person name="Nusbaum C."/>
            <person name="Birren B."/>
        </authorList>
    </citation>
    <scope>NUCLEOTIDE SEQUENCE [LARGE SCALE GENOMIC DNA]</scope>
    <source>
        <strain evidence="2">CBS 10118</strain>
    </source>
</reference>
<evidence type="ECO:0000313" key="2">
    <source>
        <dbReference type="EMBL" id="OCF24464.1"/>
    </source>
</evidence>
<feature type="compositionally biased region" description="Polar residues" evidence="1">
    <location>
        <begin position="1"/>
        <end position="20"/>
    </location>
</feature>
<feature type="compositionally biased region" description="Basic and acidic residues" evidence="1">
    <location>
        <begin position="119"/>
        <end position="130"/>
    </location>
</feature>
<reference evidence="2" key="3">
    <citation type="submission" date="2014-01" db="EMBL/GenBank/DDBJ databases">
        <title>Evolution of pathogenesis and genome organization in the Tremellales.</title>
        <authorList>
            <person name="Cuomo C."/>
            <person name="Litvintseva A."/>
            <person name="Heitman J."/>
            <person name="Chen Y."/>
            <person name="Sun S."/>
            <person name="Springer D."/>
            <person name="Dromer F."/>
            <person name="Young S."/>
            <person name="Zeng Q."/>
            <person name="Chapman S."/>
            <person name="Gujja S."/>
            <person name="Saif S."/>
            <person name="Birren B."/>
        </authorList>
    </citation>
    <scope>NUCLEOTIDE SEQUENCE</scope>
    <source>
        <strain evidence="2">CBS 10118</strain>
    </source>
</reference>
<feature type="region of interest" description="Disordered" evidence="1">
    <location>
        <begin position="1"/>
        <end position="26"/>
    </location>
</feature>
<gene>
    <name evidence="2" type="ORF">I302_05924</name>
    <name evidence="3" type="ORF">I302_106810</name>
</gene>
<dbReference type="EMBL" id="CP144545">
    <property type="protein sequence ID" value="WVW84775.1"/>
    <property type="molecule type" value="Genomic_DNA"/>
</dbReference>